<keyword evidence="3" id="KW-1003">Cell membrane</keyword>
<evidence type="ECO:0000256" key="8">
    <source>
        <dbReference type="ARBA" id="ARBA00023287"/>
    </source>
</evidence>
<dbReference type="PRINTS" id="PR00813">
    <property type="entry name" value="BCTERIALGSPG"/>
</dbReference>
<evidence type="ECO:0000256" key="1">
    <source>
        <dbReference type="ARBA" id="ARBA00004162"/>
    </source>
</evidence>
<evidence type="ECO:0000256" key="6">
    <source>
        <dbReference type="ARBA" id="ARBA00022989"/>
    </source>
</evidence>
<keyword evidence="7" id="KW-0472">Membrane</keyword>
<keyword evidence="8" id="KW-0178">Competence</keyword>
<dbReference type="InterPro" id="IPR012902">
    <property type="entry name" value="N_methyl_site"/>
</dbReference>
<dbReference type="SUPFAM" id="SSF54523">
    <property type="entry name" value="Pili subunits"/>
    <property type="match status" value="1"/>
</dbReference>
<evidence type="ECO:0000313" key="10">
    <source>
        <dbReference type="EMBL" id="SDK10815.1"/>
    </source>
</evidence>
<dbReference type="GO" id="GO:0015628">
    <property type="term" value="P:protein secretion by the type II secretion system"/>
    <property type="evidence" value="ECO:0007669"/>
    <property type="project" value="InterPro"/>
</dbReference>
<keyword evidence="5" id="KW-0812">Transmembrane</keyword>
<evidence type="ECO:0000256" key="3">
    <source>
        <dbReference type="ARBA" id="ARBA00022475"/>
    </source>
</evidence>
<dbReference type="EMBL" id="FNFK01000013">
    <property type="protein sequence ID" value="SDK10815.1"/>
    <property type="molecule type" value="Genomic_DNA"/>
</dbReference>
<dbReference type="GO" id="GO:0030420">
    <property type="term" value="P:establishment of competence for transformation"/>
    <property type="evidence" value="ECO:0007669"/>
    <property type="project" value="UniProtKB-KW"/>
</dbReference>
<sequence>MINRLRNRLKKENGFTLIEMSLVLLIISVLLLLFVPNLSKRQESANDTGTDAIETVLQSQVDLYKIQEKKNPESFDVMENEQYLTPNQADRANKEFQLNGGIVTKKAN</sequence>
<dbReference type="STRING" id="426701.SAMN04488098_10136"/>
<dbReference type="InterPro" id="IPR000983">
    <property type="entry name" value="Bac_GSPG_pilin"/>
</dbReference>
<dbReference type="GO" id="GO:0015627">
    <property type="term" value="C:type II protein secretion system complex"/>
    <property type="evidence" value="ECO:0007669"/>
    <property type="project" value="InterPro"/>
</dbReference>
<gene>
    <name evidence="10" type="ORF">SAMN04488098_10136</name>
</gene>
<dbReference type="Pfam" id="PF07963">
    <property type="entry name" value="N_methyl"/>
    <property type="match status" value="1"/>
</dbReference>
<dbReference type="OrthoDB" id="1798043at2"/>
<evidence type="ECO:0000313" key="11">
    <source>
        <dbReference type="Proteomes" id="UP000199433"/>
    </source>
</evidence>
<evidence type="ECO:0000256" key="7">
    <source>
        <dbReference type="ARBA" id="ARBA00023136"/>
    </source>
</evidence>
<dbReference type="RefSeq" id="WP_091266071.1">
    <property type="nucleotide sequence ID" value="NZ_FNFK01000013.1"/>
</dbReference>
<dbReference type="Gene3D" id="3.30.700.10">
    <property type="entry name" value="Glycoprotein, Type 4 Pilin"/>
    <property type="match status" value="1"/>
</dbReference>
<reference evidence="11" key="1">
    <citation type="submission" date="2016-10" db="EMBL/GenBank/DDBJ databases">
        <authorList>
            <person name="Varghese N."/>
            <person name="Submissions S."/>
        </authorList>
    </citation>
    <scope>NUCLEOTIDE SEQUENCE [LARGE SCALE GENOMIC DNA]</scope>
    <source>
        <strain evidence="11">DSM 19181</strain>
    </source>
</reference>
<keyword evidence="4" id="KW-0488">Methylation</keyword>
<keyword evidence="11" id="KW-1185">Reference proteome</keyword>
<evidence type="ECO:0000256" key="2">
    <source>
        <dbReference type="ARBA" id="ARBA00004241"/>
    </source>
</evidence>
<dbReference type="GO" id="GO:0005886">
    <property type="term" value="C:plasma membrane"/>
    <property type="evidence" value="ECO:0007669"/>
    <property type="project" value="UniProtKB-SubCell"/>
</dbReference>
<protein>
    <submittedName>
        <fullName evidence="10">Competence protein ComGC</fullName>
    </submittedName>
</protein>
<keyword evidence="6" id="KW-1133">Transmembrane helix</keyword>
<dbReference type="NCBIfam" id="NF040999">
    <property type="entry name" value="pilin_ComGC"/>
    <property type="match status" value="1"/>
</dbReference>
<dbReference type="InterPro" id="IPR016940">
    <property type="entry name" value="ComGC"/>
</dbReference>
<accession>A0A1G8Z8U3</accession>
<evidence type="ECO:0000256" key="9">
    <source>
        <dbReference type="ARBA" id="ARBA00043982"/>
    </source>
</evidence>
<name>A0A1G8Z8U3_9LACT</name>
<comment type="subcellular location">
    <subcellularLocation>
        <location evidence="1">Cell membrane</location>
        <topology evidence="1">Single-pass membrane protein</topology>
    </subcellularLocation>
    <subcellularLocation>
        <location evidence="2">Cell surface</location>
    </subcellularLocation>
</comment>
<dbReference type="InterPro" id="IPR045584">
    <property type="entry name" value="Pilin-like"/>
</dbReference>
<dbReference type="Proteomes" id="UP000199433">
    <property type="component" value="Unassembled WGS sequence"/>
</dbReference>
<organism evidence="10 11">
    <name type="scientific">Alkalibacterium thalassium</name>
    <dbReference type="NCBI Taxonomy" id="426701"/>
    <lineage>
        <taxon>Bacteria</taxon>
        <taxon>Bacillati</taxon>
        <taxon>Bacillota</taxon>
        <taxon>Bacilli</taxon>
        <taxon>Lactobacillales</taxon>
        <taxon>Carnobacteriaceae</taxon>
        <taxon>Alkalibacterium</taxon>
    </lineage>
</organism>
<comment type="similarity">
    <text evidence="9">Belongs to the ComGC family.</text>
</comment>
<evidence type="ECO:0000256" key="4">
    <source>
        <dbReference type="ARBA" id="ARBA00022481"/>
    </source>
</evidence>
<dbReference type="AlphaFoldDB" id="A0A1G8Z8U3"/>
<proteinExistence type="inferred from homology"/>
<evidence type="ECO:0000256" key="5">
    <source>
        <dbReference type="ARBA" id="ARBA00022692"/>
    </source>
</evidence>
<dbReference type="NCBIfam" id="TIGR02532">
    <property type="entry name" value="IV_pilin_GFxxxE"/>
    <property type="match status" value="1"/>
</dbReference>
<dbReference type="GO" id="GO:0009986">
    <property type="term" value="C:cell surface"/>
    <property type="evidence" value="ECO:0007669"/>
    <property type="project" value="UniProtKB-SubCell"/>
</dbReference>
<dbReference type="PIRSF" id="PIRSF029928">
    <property type="entry name" value="Late_competence_ComGC"/>
    <property type="match status" value="1"/>
</dbReference>